<proteinExistence type="predicted"/>
<dbReference type="AlphaFoldDB" id="A0A4S3J9Z5"/>
<keyword evidence="2" id="KW-1185">Reference proteome</keyword>
<dbReference type="EMBL" id="SOSA01000376">
    <property type="protein sequence ID" value="THC91886.1"/>
    <property type="molecule type" value="Genomic_DNA"/>
</dbReference>
<comment type="caution">
    <text evidence="1">The sequence shown here is derived from an EMBL/GenBank/DDBJ whole genome shotgun (WGS) entry which is preliminary data.</text>
</comment>
<sequence length="63" mass="7144">MDDIAEDFDYPDLSIIEGVFIWGVSTIIHSPRGGKLKVLEKAWFTLYRMSQSGIVPNTFTHSL</sequence>
<name>A0A4S3J9Z5_9EURO</name>
<reference evidence="1 2" key="1">
    <citation type="submission" date="2019-03" db="EMBL/GenBank/DDBJ databases">
        <title>The genome sequence of a newly discovered highly antifungal drug resistant Aspergillus species, Aspergillus tanneri NIH 1004.</title>
        <authorList>
            <person name="Mounaud S."/>
            <person name="Singh I."/>
            <person name="Joardar V."/>
            <person name="Pakala S."/>
            <person name="Pakala S."/>
            <person name="Venepally P."/>
            <person name="Hoover J."/>
            <person name="Nierman W."/>
            <person name="Chung J."/>
            <person name="Losada L."/>
        </authorList>
    </citation>
    <scope>NUCLEOTIDE SEQUENCE [LARGE SCALE GENOMIC DNA]</scope>
    <source>
        <strain evidence="1 2">NIH1004</strain>
    </source>
</reference>
<evidence type="ECO:0000313" key="1">
    <source>
        <dbReference type="EMBL" id="THC91886.1"/>
    </source>
</evidence>
<accession>A0A4S3J9Z5</accession>
<protein>
    <submittedName>
        <fullName evidence="1">Uncharacterized protein</fullName>
    </submittedName>
</protein>
<gene>
    <name evidence="1" type="ORF">EYZ11_008663</name>
</gene>
<evidence type="ECO:0000313" key="2">
    <source>
        <dbReference type="Proteomes" id="UP000308092"/>
    </source>
</evidence>
<dbReference type="Proteomes" id="UP000308092">
    <property type="component" value="Unassembled WGS sequence"/>
</dbReference>
<dbReference type="VEuPathDB" id="FungiDB:EYZ11_008663"/>
<organism evidence="1 2">
    <name type="scientific">Aspergillus tanneri</name>
    <dbReference type="NCBI Taxonomy" id="1220188"/>
    <lineage>
        <taxon>Eukaryota</taxon>
        <taxon>Fungi</taxon>
        <taxon>Dikarya</taxon>
        <taxon>Ascomycota</taxon>
        <taxon>Pezizomycotina</taxon>
        <taxon>Eurotiomycetes</taxon>
        <taxon>Eurotiomycetidae</taxon>
        <taxon>Eurotiales</taxon>
        <taxon>Aspergillaceae</taxon>
        <taxon>Aspergillus</taxon>
        <taxon>Aspergillus subgen. Circumdati</taxon>
    </lineage>
</organism>